<keyword evidence="2" id="KW-1185">Reference proteome</keyword>
<organism evidence="1 2">
    <name type="scientific">Pyrobaculum islandicum (strain DSM 4184 / JCM 9189 / GEO3)</name>
    <dbReference type="NCBI Taxonomy" id="384616"/>
    <lineage>
        <taxon>Archaea</taxon>
        <taxon>Thermoproteota</taxon>
        <taxon>Thermoprotei</taxon>
        <taxon>Thermoproteales</taxon>
        <taxon>Thermoproteaceae</taxon>
        <taxon>Pyrobaculum</taxon>
    </lineage>
</organism>
<sequence length="145" mass="16853">MLDDALCGFSPLPSWLRNGDRLLNTAAVVVDAMEDDAYRELKEDSWRGEKKHLLDGLGQLRRRLKKLTQWHGLLYLEERLYSTICPKRGTKIVEVENRVMKCACGFKAHRDNVPMTWAENRYWELLQKTKQPTFSTLATIKLLTS</sequence>
<dbReference type="SUPFAM" id="SSF51998">
    <property type="entry name" value="PFL-like glycyl radical enzymes"/>
    <property type="match status" value="1"/>
</dbReference>
<dbReference type="HOGENOM" id="CLU_126384_1_0_2"/>
<name>A1RR79_PYRIL</name>
<dbReference type="AlphaFoldDB" id="A1RR79"/>
<dbReference type="eggNOG" id="arCOG00686">
    <property type="taxonomic scope" value="Archaea"/>
</dbReference>
<evidence type="ECO:0000313" key="2">
    <source>
        <dbReference type="Proteomes" id="UP000002595"/>
    </source>
</evidence>
<protein>
    <submittedName>
        <fullName evidence="1">Transposase, IS605 OrfB</fullName>
    </submittedName>
</protein>
<gene>
    <name evidence="1" type="ordered locus">Pisl_0282</name>
</gene>
<accession>A1RR79</accession>
<reference evidence="1" key="1">
    <citation type="submission" date="2006-12" db="EMBL/GenBank/DDBJ databases">
        <title>Complete sequence of Pyrobaculum islandicum DSM 4184.</title>
        <authorList>
            <person name="Copeland A."/>
            <person name="Lucas S."/>
            <person name="Lapidus A."/>
            <person name="Barry K."/>
            <person name="Detter J.C."/>
            <person name="Glavina del Rio T."/>
            <person name="Dalin E."/>
            <person name="Tice H."/>
            <person name="Pitluck S."/>
            <person name="Meincke L."/>
            <person name="Brettin T."/>
            <person name="Bruce D."/>
            <person name="Han C."/>
            <person name="Tapia R."/>
            <person name="Gilna P."/>
            <person name="Schmutz J."/>
            <person name="Larimer F."/>
            <person name="Land M."/>
            <person name="Hauser L."/>
            <person name="Kyrpides N."/>
            <person name="Mikhailova N."/>
            <person name="Cozen A.E."/>
            <person name="Fitz-Gibbon S.T."/>
            <person name="House C.H."/>
            <person name="Saltikov C."/>
            <person name="Lowe T."/>
            <person name="Richardson P."/>
        </authorList>
    </citation>
    <scope>NUCLEOTIDE SEQUENCE [LARGE SCALE GENOMIC DNA]</scope>
    <source>
        <strain evidence="1">DSM 4184</strain>
    </source>
</reference>
<proteinExistence type="predicted"/>
<dbReference type="KEGG" id="pis:Pisl_0282"/>
<dbReference type="EMBL" id="CP000504">
    <property type="protein sequence ID" value="ABL87461.1"/>
    <property type="molecule type" value="Genomic_DNA"/>
</dbReference>
<dbReference type="Proteomes" id="UP000002595">
    <property type="component" value="Chromosome"/>
</dbReference>
<evidence type="ECO:0000313" key="1">
    <source>
        <dbReference type="EMBL" id="ABL87461.1"/>
    </source>
</evidence>